<keyword evidence="2" id="KW-1185">Reference proteome</keyword>
<organism evidence="1 2">
    <name type="scientific">Racocetra persica</name>
    <dbReference type="NCBI Taxonomy" id="160502"/>
    <lineage>
        <taxon>Eukaryota</taxon>
        <taxon>Fungi</taxon>
        <taxon>Fungi incertae sedis</taxon>
        <taxon>Mucoromycota</taxon>
        <taxon>Glomeromycotina</taxon>
        <taxon>Glomeromycetes</taxon>
        <taxon>Diversisporales</taxon>
        <taxon>Gigasporaceae</taxon>
        <taxon>Racocetra</taxon>
    </lineage>
</organism>
<feature type="non-terminal residue" evidence="1">
    <location>
        <position position="47"/>
    </location>
</feature>
<protein>
    <submittedName>
        <fullName evidence="1">16011_t:CDS:1</fullName>
    </submittedName>
</protein>
<reference evidence="1" key="1">
    <citation type="submission" date="2021-06" db="EMBL/GenBank/DDBJ databases">
        <authorList>
            <person name="Kallberg Y."/>
            <person name="Tangrot J."/>
            <person name="Rosling A."/>
        </authorList>
    </citation>
    <scope>NUCLEOTIDE SEQUENCE</scope>
    <source>
        <strain evidence="1">MA461A</strain>
    </source>
</reference>
<gene>
    <name evidence="1" type="ORF">RPERSI_LOCUS13756</name>
</gene>
<feature type="non-terminal residue" evidence="1">
    <location>
        <position position="1"/>
    </location>
</feature>
<evidence type="ECO:0000313" key="2">
    <source>
        <dbReference type="Proteomes" id="UP000789920"/>
    </source>
</evidence>
<dbReference type="EMBL" id="CAJVQC010030862">
    <property type="protein sequence ID" value="CAG8746862.1"/>
    <property type="molecule type" value="Genomic_DNA"/>
</dbReference>
<accession>A0ACA9QG25</accession>
<sequence>EWDPDIFMVDDAREEIKAIKESLPNCTVLLCHFHMLRAWHRKLNYHQ</sequence>
<dbReference type="Proteomes" id="UP000789920">
    <property type="component" value="Unassembled WGS sequence"/>
</dbReference>
<comment type="caution">
    <text evidence="1">The sequence shown here is derived from an EMBL/GenBank/DDBJ whole genome shotgun (WGS) entry which is preliminary data.</text>
</comment>
<name>A0ACA9QG25_9GLOM</name>
<proteinExistence type="predicted"/>
<evidence type="ECO:0000313" key="1">
    <source>
        <dbReference type="EMBL" id="CAG8746862.1"/>
    </source>
</evidence>